<dbReference type="InterPro" id="IPR024610">
    <property type="entry name" value="ING_N_histone-binding"/>
</dbReference>
<evidence type="ECO:0000259" key="2">
    <source>
        <dbReference type="Pfam" id="PF12998"/>
    </source>
</evidence>
<dbReference type="EMBL" id="CAJOBB010015994">
    <property type="protein sequence ID" value="CAF4323129.1"/>
    <property type="molecule type" value="Genomic_DNA"/>
</dbReference>
<feature type="domain" description="Inhibitor of growth protein N-terminal histone-binding" evidence="2">
    <location>
        <begin position="15"/>
        <end position="67"/>
    </location>
</feature>
<reference evidence="3" key="1">
    <citation type="submission" date="2021-02" db="EMBL/GenBank/DDBJ databases">
        <authorList>
            <person name="Nowell W R."/>
        </authorList>
    </citation>
    <scope>NUCLEOTIDE SEQUENCE</scope>
</reference>
<feature type="compositionally biased region" description="Low complexity" evidence="1">
    <location>
        <begin position="72"/>
        <end position="85"/>
    </location>
</feature>
<feature type="non-terminal residue" evidence="3">
    <location>
        <position position="1"/>
    </location>
</feature>
<proteinExistence type="predicted"/>
<comment type="caution">
    <text evidence="3">The sequence shown here is derived from an EMBL/GenBank/DDBJ whole genome shotgun (WGS) entry which is preliminary data.</text>
</comment>
<accession>A0A820J8N4</accession>
<evidence type="ECO:0000313" key="3">
    <source>
        <dbReference type="EMBL" id="CAF4323129.1"/>
    </source>
</evidence>
<dbReference type="AlphaFoldDB" id="A0A820J8N4"/>
<evidence type="ECO:0000256" key="1">
    <source>
        <dbReference type="SAM" id="MobiDB-lite"/>
    </source>
</evidence>
<name>A0A820J8N4_9BILA</name>
<feature type="non-terminal residue" evidence="3">
    <location>
        <position position="95"/>
    </location>
</feature>
<dbReference type="Proteomes" id="UP000663868">
    <property type="component" value="Unassembled WGS sequence"/>
</dbReference>
<feature type="compositionally biased region" description="Acidic residues" evidence="1">
    <location>
        <begin position="86"/>
        <end position="95"/>
    </location>
</feature>
<feature type="region of interest" description="Disordered" evidence="1">
    <location>
        <begin position="72"/>
        <end position="95"/>
    </location>
</feature>
<protein>
    <recommendedName>
        <fullName evidence="2">Inhibitor of growth protein N-terminal histone-binding domain-containing protein</fullName>
    </recommendedName>
</protein>
<evidence type="ECO:0000313" key="4">
    <source>
        <dbReference type="Proteomes" id="UP000663868"/>
    </source>
</evidence>
<organism evidence="3 4">
    <name type="scientific">Adineta steineri</name>
    <dbReference type="NCBI Taxonomy" id="433720"/>
    <lineage>
        <taxon>Eukaryota</taxon>
        <taxon>Metazoa</taxon>
        <taxon>Spiralia</taxon>
        <taxon>Gnathifera</taxon>
        <taxon>Rotifera</taxon>
        <taxon>Eurotatoria</taxon>
        <taxon>Bdelloidea</taxon>
        <taxon>Adinetida</taxon>
        <taxon>Adinetidae</taxon>
        <taxon>Adineta</taxon>
    </lineage>
</organism>
<dbReference type="Pfam" id="PF12998">
    <property type="entry name" value="ING"/>
    <property type="match status" value="1"/>
</dbReference>
<sequence length="95" mass="11053">CYTRVRELVTNLRDKQQESQSQSDIQTTLINTLIQAKSIGDKKMQLSQQMLDTTERQSKKLKIAYQKYIESINQQSTTSENNSNEIDSENEYDSE</sequence>
<gene>
    <name evidence="3" type="ORF">KXQ929_LOCUS46739</name>
</gene>